<dbReference type="PANTHER" id="PTHR23501">
    <property type="entry name" value="MAJOR FACILITATOR SUPERFAMILY"/>
    <property type="match status" value="1"/>
</dbReference>
<dbReference type="GO" id="GO:0005886">
    <property type="term" value="C:plasma membrane"/>
    <property type="evidence" value="ECO:0007669"/>
    <property type="project" value="TreeGrafter"/>
</dbReference>
<dbReference type="PROSITE" id="PS50850">
    <property type="entry name" value="MFS"/>
    <property type="match status" value="1"/>
</dbReference>
<dbReference type="PANTHER" id="PTHR23501:SF158">
    <property type="entry name" value="TRANSPORTER, PUTATIVE (AFU_ORTHOLOGUE AFUA_5G14490)-RELATED"/>
    <property type="match status" value="1"/>
</dbReference>
<keyword evidence="5 6" id="KW-0472">Membrane</keyword>
<keyword evidence="3 6" id="KW-0812">Transmembrane</keyword>
<feature type="transmembrane region" description="Helical" evidence="6">
    <location>
        <begin position="314"/>
        <end position="335"/>
    </location>
</feature>
<accession>A0A8H3I6B6</accession>
<evidence type="ECO:0000256" key="3">
    <source>
        <dbReference type="ARBA" id="ARBA00022692"/>
    </source>
</evidence>
<dbReference type="Gene3D" id="1.20.1720.10">
    <property type="entry name" value="Multidrug resistance protein D"/>
    <property type="match status" value="1"/>
</dbReference>
<dbReference type="InterPro" id="IPR036259">
    <property type="entry name" value="MFS_trans_sf"/>
</dbReference>
<protein>
    <recommendedName>
        <fullName evidence="7">Major facilitator superfamily (MFS) profile domain-containing protein</fullName>
    </recommendedName>
</protein>
<feature type="transmembrane region" description="Helical" evidence="6">
    <location>
        <begin position="15"/>
        <end position="40"/>
    </location>
</feature>
<dbReference type="SUPFAM" id="SSF103473">
    <property type="entry name" value="MFS general substrate transporter"/>
    <property type="match status" value="1"/>
</dbReference>
<evidence type="ECO:0000256" key="2">
    <source>
        <dbReference type="ARBA" id="ARBA00007520"/>
    </source>
</evidence>
<feature type="transmembrane region" description="Helical" evidence="6">
    <location>
        <begin position="238"/>
        <end position="257"/>
    </location>
</feature>
<dbReference type="FunFam" id="1.20.1720.10:FF:000014">
    <property type="entry name" value="MFS drug transporter, putative"/>
    <property type="match status" value="1"/>
</dbReference>
<feature type="transmembrane region" description="Helical" evidence="6">
    <location>
        <begin position="368"/>
        <end position="386"/>
    </location>
</feature>
<comment type="similarity">
    <text evidence="2">Belongs to the major facilitator superfamily. TCR/Tet family.</text>
</comment>
<dbReference type="EMBL" id="CAJPDS010000018">
    <property type="protein sequence ID" value="CAF9916522.1"/>
    <property type="molecule type" value="Genomic_DNA"/>
</dbReference>
<sequence length="529" mass="56889">METTEPGNPHGRLRIAAILLALALSLFIAALDTTIVATAIPTIASDLHSATGYSWIGGAYLLANAAGAPIWAKISDIWGRKPILLIAVAIFGGGSLMCALSNSMEMLIAARALQGVASGGLMQLVNIVISDIFSMRLRSLFFGLLECIWGVAGGVGPVLGGTFAQFVSWRWIFWINLPFSGLAFILLLLFLDVHNPKTRLYDGIRAIDWFGSLSIIGLTVMLLLGLNFGGSTFPWDSPKVICLIIFGCLMSIVFIYNERWLAKYPLMPLRIVRERSNVMCILIVAAHGFVHVGVEFYLPLYFQSVKEASPVRSGALILPFILSQTVTGIAAGVLIHRTGRYVEIMWIGSFILTFGIGMLVHLNATSPLGQIIGFQIIGGLGSGVLFGPPLIALQAHVSQDDTATATATGSFLRNLGSSMSVVLGGVVFQNGMHLQAAHMRNAGIPTDVVQHLSEGDGGASVQVISAMVDNAQKLAVKQAFAWSLRNLWILYTCMAFVGFVATVFVGKRTLSKEHVETKTGLKVEMLQPN</sequence>
<evidence type="ECO:0000313" key="8">
    <source>
        <dbReference type="EMBL" id="CAF9916522.1"/>
    </source>
</evidence>
<feature type="transmembrane region" description="Helical" evidence="6">
    <location>
        <begin position="52"/>
        <end position="71"/>
    </location>
</feature>
<dbReference type="GO" id="GO:0022857">
    <property type="term" value="F:transmembrane transporter activity"/>
    <property type="evidence" value="ECO:0007669"/>
    <property type="project" value="InterPro"/>
</dbReference>
<dbReference type="PRINTS" id="PR01036">
    <property type="entry name" value="TCRTETB"/>
</dbReference>
<evidence type="ECO:0000256" key="5">
    <source>
        <dbReference type="ARBA" id="ARBA00023136"/>
    </source>
</evidence>
<dbReference type="AlphaFoldDB" id="A0A8H3I6B6"/>
<feature type="transmembrane region" description="Helical" evidence="6">
    <location>
        <begin position="140"/>
        <end position="159"/>
    </location>
</feature>
<dbReference type="Pfam" id="PF07690">
    <property type="entry name" value="MFS_1"/>
    <property type="match status" value="1"/>
</dbReference>
<reference evidence="8" key="1">
    <citation type="submission" date="2021-03" db="EMBL/GenBank/DDBJ databases">
        <authorList>
            <person name="Tagirdzhanova G."/>
        </authorList>
    </citation>
    <scope>NUCLEOTIDE SEQUENCE</scope>
</reference>
<gene>
    <name evidence="8" type="ORF">HETSPECPRED_002939</name>
</gene>
<evidence type="ECO:0000313" key="9">
    <source>
        <dbReference type="Proteomes" id="UP000664521"/>
    </source>
</evidence>
<dbReference type="OrthoDB" id="10021397at2759"/>
<dbReference type="Proteomes" id="UP000664521">
    <property type="component" value="Unassembled WGS sequence"/>
</dbReference>
<feature type="domain" description="Major facilitator superfamily (MFS) profile" evidence="7">
    <location>
        <begin position="18"/>
        <end position="510"/>
    </location>
</feature>
<comment type="subcellular location">
    <subcellularLocation>
        <location evidence="1">Membrane</location>
        <topology evidence="1">Multi-pass membrane protein</topology>
    </subcellularLocation>
</comment>
<dbReference type="InterPro" id="IPR020846">
    <property type="entry name" value="MFS_dom"/>
</dbReference>
<evidence type="ECO:0000256" key="6">
    <source>
        <dbReference type="SAM" id="Phobius"/>
    </source>
</evidence>
<name>A0A8H3I6B6_9LECA</name>
<feature type="transmembrane region" description="Helical" evidence="6">
    <location>
        <begin position="171"/>
        <end position="194"/>
    </location>
</feature>
<dbReference type="InterPro" id="IPR011701">
    <property type="entry name" value="MFS"/>
</dbReference>
<dbReference type="CDD" id="cd17502">
    <property type="entry name" value="MFS_Azr1_MDR_like"/>
    <property type="match status" value="1"/>
</dbReference>
<evidence type="ECO:0000259" key="7">
    <source>
        <dbReference type="PROSITE" id="PS50850"/>
    </source>
</evidence>
<keyword evidence="4 6" id="KW-1133">Transmembrane helix</keyword>
<evidence type="ECO:0000256" key="4">
    <source>
        <dbReference type="ARBA" id="ARBA00022989"/>
    </source>
</evidence>
<comment type="caution">
    <text evidence="8">The sequence shown here is derived from an EMBL/GenBank/DDBJ whole genome shotgun (WGS) entry which is preliminary data.</text>
</comment>
<feature type="transmembrane region" description="Helical" evidence="6">
    <location>
        <begin position="344"/>
        <end position="362"/>
    </location>
</feature>
<organism evidence="8 9">
    <name type="scientific">Heterodermia speciosa</name>
    <dbReference type="NCBI Taxonomy" id="116794"/>
    <lineage>
        <taxon>Eukaryota</taxon>
        <taxon>Fungi</taxon>
        <taxon>Dikarya</taxon>
        <taxon>Ascomycota</taxon>
        <taxon>Pezizomycotina</taxon>
        <taxon>Lecanoromycetes</taxon>
        <taxon>OSLEUM clade</taxon>
        <taxon>Lecanoromycetidae</taxon>
        <taxon>Caliciales</taxon>
        <taxon>Physciaceae</taxon>
        <taxon>Heterodermia</taxon>
    </lineage>
</organism>
<feature type="transmembrane region" description="Helical" evidence="6">
    <location>
        <begin position="206"/>
        <end position="226"/>
    </location>
</feature>
<dbReference type="Gene3D" id="1.20.1250.20">
    <property type="entry name" value="MFS general substrate transporter like domains"/>
    <property type="match status" value="1"/>
</dbReference>
<feature type="transmembrane region" description="Helical" evidence="6">
    <location>
        <begin position="278"/>
        <end position="302"/>
    </location>
</feature>
<feature type="transmembrane region" description="Helical" evidence="6">
    <location>
        <begin position="83"/>
        <end position="102"/>
    </location>
</feature>
<proteinExistence type="inferred from homology"/>
<feature type="transmembrane region" description="Helical" evidence="6">
    <location>
        <begin position="487"/>
        <end position="506"/>
    </location>
</feature>
<evidence type="ECO:0000256" key="1">
    <source>
        <dbReference type="ARBA" id="ARBA00004141"/>
    </source>
</evidence>
<keyword evidence="9" id="KW-1185">Reference proteome</keyword>